<dbReference type="PANTHER" id="PTHR43540:SF15">
    <property type="entry name" value="BLR5631 PROTEIN"/>
    <property type="match status" value="1"/>
</dbReference>
<evidence type="ECO:0000313" key="3">
    <source>
        <dbReference type="EMBL" id="KPM85151.1"/>
    </source>
</evidence>
<evidence type="ECO:0000259" key="2">
    <source>
        <dbReference type="Pfam" id="PF00857"/>
    </source>
</evidence>
<accession>A0A0P7EQY3</accession>
<dbReference type="RefSeq" id="WP_054551918.1">
    <property type="nucleotide sequence ID" value="NZ_LJTC01000002.1"/>
</dbReference>
<dbReference type="GO" id="GO:0016787">
    <property type="term" value="F:hydrolase activity"/>
    <property type="evidence" value="ECO:0007669"/>
    <property type="project" value="UniProtKB-KW"/>
</dbReference>
<dbReference type="OrthoDB" id="1157330at2"/>
<evidence type="ECO:0000313" key="4">
    <source>
        <dbReference type="Proteomes" id="UP000050378"/>
    </source>
</evidence>
<dbReference type="Gene3D" id="3.40.50.850">
    <property type="entry name" value="Isochorismatase-like"/>
    <property type="match status" value="1"/>
</dbReference>
<dbReference type="InterPro" id="IPR000868">
    <property type="entry name" value="Isochorismatase-like_dom"/>
</dbReference>
<dbReference type="PATRIC" id="fig|570156.3.peg.1030"/>
<dbReference type="AlphaFoldDB" id="A0A0P7EQY3"/>
<dbReference type="EMBL" id="LJTC01000002">
    <property type="protein sequence ID" value="KPM85151.1"/>
    <property type="molecule type" value="Genomic_DNA"/>
</dbReference>
<dbReference type="PANTHER" id="PTHR43540">
    <property type="entry name" value="PEROXYUREIDOACRYLATE/UREIDOACRYLATE AMIDOHYDROLASE-RELATED"/>
    <property type="match status" value="1"/>
</dbReference>
<dbReference type="Proteomes" id="UP000050378">
    <property type="component" value="Unassembled WGS sequence"/>
</dbReference>
<reference evidence="3 4" key="1">
    <citation type="submission" date="2015-09" db="EMBL/GenBank/DDBJ databases">
        <title>Draft Genome Sequence of Pseudoalteromonas lipolytica UCD-48B.</title>
        <authorList>
            <person name="Krusor M."/>
            <person name="Coil D.A."/>
            <person name="Lang J.M."/>
            <person name="Eisen J.A."/>
            <person name="Alexiev A."/>
        </authorList>
    </citation>
    <scope>NUCLEOTIDE SEQUENCE [LARGE SCALE GENOMIC DNA]</scope>
    <source>
        <strain evidence="3 4">UCD-48B</strain>
    </source>
</reference>
<gene>
    <name evidence="3" type="ORF">AOG27_05190</name>
</gene>
<organism evidence="3 4">
    <name type="scientific">Pseudoalteromonas lipolytica</name>
    <dbReference type="NCBI Taxonomy" id="570156"/>
    <lineage>
        <taxon>Bacteria</taxon>
        <taxon>Pseudomonadati</taxon>
        <taxon>Pseudomonadota</taxon>
        <taxon>Gammaproteobacteria</taxon>
        <taxon>Alteromonadales</taxon>
        <taxon>Pseudoalteromonadaceae</taxon>
        <taxon>Pseudoalteromonas</taxon>
    </lineage>
</organism>
<proteinExistence type="predicted"/>
<evidence type="ECO:0000256" key="1">
    <source>
        <dbReference type="ARBA" id="ARBA00022801"/>
    </source>
</evidence>
<name>A0A0P7EQY3_9GAMM</name>
<comment type="caution">
    <text evidence="3">The sequence shown here is derived from an EMBL/GenBank/DDBJ whole genome shotgun (WGS) entry which is preliminary data.</text>
</comment>
<keyword evidence="1" id="KW-0378">Hydrolase</keyword>
<dbReference type="Pfam" id="PF00857">
    <property type="entry name" value="Isochorismatase"/>
    <property type="match status" value="1"/>
</dbReference>
<dbReference type="InterPro" id="IPR050272">
    <property type="entry name" value="Isochorismatase-like_hydrls"/>
</dbReference>
<sequence length="178" mass="19484">MTNTALLIIDLQNDYFEDGAFPLWQAKQVKDQLVDVIKQATERGVLPIHIQHVADPSQGLAPFFNGGTEGVDIHPDILNAAPEAPVVVKHYADSFHQTNLEDVLNQHGIKKLLIAGMMTQNCVTHTAISEQAKEYDVAVLTDVCTTVSEMLHLIALNALAPRVKLLDAKQALLSLQSN</sequence>
<dbReference type="SUPFAM" id="SSF52499">
    <property type="entry name" value="Isochorismatase-like hydrolases"/>
    <property type="match status" value="1"/>
</dbReference>
<dbReference type="STRING" id="570156.AOG27_05190"/>
<protein>
    <submittedName>
        <fullName evidence="3">Isochorismatase</fullName>
    </submittedName>
</protein>
<feature type="domain" description="Isochorismatase-like" evidence="2">
    <location>
        <begin position="4"/>
        <end position="162"/>
    </location>
</feature>
<dbReference type="InterPro" id="IPR036380">
    <property type="entry name" value="Isochorismatase-like_sf"/>
</dbReference>